<dbReference type="GO" id="GO:0016301">
    <property type="term" value="F:kinase activity"/>
    <property type="evidence" value="ECO:0007669"/>
    <property type="project" value="UniProtKB-KW"/>
</dbReference>
<protein>
    <submittedName>
        <fullName evidence="3">Histidine kinase</fullName>
    </submittedName>
</protein>
<accession>A0ABZ2YZS3</accession>
<gene>
    <name evidence="3" type="ORF">WJU22_19140</name>
</gene>
<dbReference type="PANTHER" id="PTHR34220">
    <property type="entry name" value="SENSOR HISTIDINE KINASE YPDA"/>
    <property type="match status" value="1"/>
</dbReference>
<feature type="transmembrane region" description="Helical" evidence="1">
    <location>
        <begin position="35"/>
        <end position="56"/>
    </location>
</feature>
<dbReference type="Proteomes" id="UP001449657">
    <property type="component" value="Chromosome"/>
</dbReference>
<dbReference type="EMBL" id="CP150096">
    <property type="protein sequence ID" value="WZN45014.1"/>
    <property type="molecule type" value="Genomic_DNA"/>
</dbReference>
<evidence type="ECO:0000313" key="4">
    <source>
        <dbReference type="Proteomes" id="UP001449657"/>
    </source>
</evidence>
<proteinExistence type="predicted"/>
<sequence length="336" mass="38836">MKAFLRKYAVRIAVTFMFIVIAWTIRQGIVPDMTIGRHLLTSIPVIIVTQFIWTVLSGVHKLLDKVFPFTKSDAGRIFLQIVLGTILIYVIRSIVFSVIHSCFKIEIDQLTSAMIATVNNFVSITINLALIGQYYTNRWREGIVKEERLVREKMQWQFLHLKNQVDPHFLFNAFTSLDSLVHSNPDLASQFIRHLSKVYRYALQNRDKDMVSLQTEMEMLHHYIALQKIRFGTALVVDIELDASLMDRRIAAVTLQMLMDNAIKHNEIHADHPLRIRIYEHEDYIIVSNNKQVRKQLAASDKQGLEQLKQLYSFLSARPVRVEDGVAEFTVALPLS</sequence>
<keyword evidence="1" id="KW-1133">Transmembrane helix</keyword>
<feature type="transmembrane region" description="Helical" evidence="1">
    <location>
        <begin position="111"/>
        <end position="131"/>
    </location>
</feature>
<dbReference type="InterPro" id="IPR050640">
    <property type="entry name" value="Bact_2-comp_sensor_kinase"/>
</dbReference>
<dbReference type="InterPro" id="IPR010559">
    <property type="entry name" value="Sig_transdc_His_kin_internal"/>
</dbReference>
<keyword evidence="1" id="KW-0812">Transmembrane</keyword>
<keyword evidence="4" id="KW-1185">Reference proteome</keyword>
<feature type="transmembrane region" description="Helical" evidence="1">
    <location>
        <begin position="12"/>
        <end position="29"/>
    </location>
</feature>
<evidence type="ECO:0000256" key="1">
    <source>
        <dbReference type="SAM" id="Phobius"/>
    </source>
</evidence>
<dbReference type="RefSeq" id="WP_341839773.1">
    <property type="nucleotide sequence ID" value="NZ_CP149792.1"/>
</dbReference>
<dbReference type="Pfam" id="PF06580">
    <property type="entry name" value="His_kinase"/>
    <property type="match status" value="1"/>
</dbReference>
<reference evidence="3 4" key="1">
    <citation type="submission" date="2024-03" db="EMBL/GenBank/DDBJ databases">
        <title>Chitinophaga caseinilytica sp. nov., a casein hydrolysing bacterium isolated from forest soil.</title>
        <authorList>
            <person name="Lee D.S."/>
            <person name="Han D.M."/>
            <person name="Baek J.H."/>
            <person name="Choi D.G."/>
            <person name="Jeon J.H."/>
            <person name="Jeon C.O."/>
        </authorList>
    </citation>
    <scope>NUCLEOTIDE SEQUENCE [LARGE SCALE GENOMIC DNA]</scope>
    <source>
        <strain evidence="3 4">KACC 19118</strain>
    </source>
</reference>
<name>A0ABZ2YZS3_9BACT</name>
<evidence type="ECO:0000259" key="2">
    <source>
        <dbReference type="Pfam" id="PF06580"/>
    </source>
</evidence>
<feature type="transmembrane region" description="Helical" evidence="1">
    <location>
        <begin position="77"/>
        <end position="99"/>
    </location>
</feature>
<dbReference type="PANTHER" id="PTHR34220:SF7">
    <property type="entry name" value="SENSOR HISTIDINE KINASE YPDA"/>
    <property type="match status" value="1"/>
</dbReference>
<organism evidence="3 4">
    <name type="scientific">Chitinophaga caseinilytica</name>
    <dbReference type="NCBI Taxonomy" id="2267521"/>
    <lineage>
        <taxon>Bacteria</taxon>
        <taxon>Pseudomonadati</taxon>
        <taxon>Bacteroidota</taxon>
        <taxon>Chitinophagia</taxon>
        <taxon>Chitinophagales</taxon>
        <taxon>Chitinophagaceae</taxon>
        <taxon>Chitinophaga</taxon>
    </lineage>
</organism>
<feature type="domain" description="Signal transduction histidine kinase internal region" evidence="2">
    <location>
        <begin position="159"/>
        <end position="234"/>
    </location>
</feature>
<keyword evidence="3" id="KW-0808">Transferase</keyword>
<evidence type="ECO:0000313" key="3">
    <source>
        <dbReference type="EMBL" id="WZN45014.1"/>
    </source>
</evidence>
<keyword evidence="3" id="KW-0418">Kinase</keyword>
<keyword evidence="1" id="KW-0472">Membrane</keyword>